<dbReference type="Gene3D" id="1.10.287.130">
    <property type="match status" value="1"/>
</dbReference>
<keyword evidence="5 11" id="KW-0597">Phosphoprotein</keyword>
<dbReference type="CDD" id="cd17546">
    <property type="entry name" value="REC_hyHK_CKI1_RcsC-like"/>
    <property type="match status" value="1"/>
</dbReference>
<dbReference type="CDD" id="cd00082">
    <property type="entry name" value="HisKA"/>
    <property type="match status" value="1"/>
</dbReference>
<dbReference type="PANTHER" id="PTHR43047:SF72">
    <property type="entry name" value="OSMOSENSING HISTIDINE PROTEIN KINASE SLN1"/>
    <property type="match status" value="1"/>
</dbReference>
<dbReference type="InterPro" id="IPR036890">
    <property type="entry name" value="HATPase_C_sf"/>
</dbReference>
<dbReference type="InterPro" id="IPR011006">
    <property type="entry name" value="CheY-like_superfamily"/>
</dbReference>
<accession>A0A3E2XR34</accession>
<dbReference type="InterPro" id="IPR005467">
    <property type="entry name" value="His_kinase_dom"/>
</dbReference>
<dbReference type="GO" id="GO:0000155">
    <property type="term" value="F:phosphorelay sensor kinase activity"/>
    <property type="evidence" value="ECO:0007669"/>
    <property type="project" value="InterPro"/>
</dbReference>
<keyword evidence="12" id="KW-0175">Coiled coil</keyword>
<evidence type="ECO:0000256" key="8">
    <source>
        <dbReference type="ARBA" id="ARBA00023012"/>
    </source>
</evidence>
<dbReference type="SMART" id="SM00388">
    <property type="entry name" value="HisKA"/>
    <property type="match status" value="1"/>
</dbReference>
<dbReference type="EMBL" id="QVFD01000001">
    <property type="protein sequence ID" value="RGC51282.1"/>
    <property type="molecule type" value="Genomic_DNA"/>
</dbReference>
<dbReference type="Gene3D" id="3.30.565.10">
    <property type="entry name" value="Histidine kinase-like ATPase, C-terminal domain"/>
    <property type="match status" value="1"/>
</dbReference>
<evidence type="ECO:0000256" key="2">
    <source>
        <dbReference type="ARBA" id="ARBA00006402"/>
    </source>
</evidence>
<dbReference type="Proteomes" id="UP000261231">
    <property type="component" value="Unassembled WGS sequence"/>
</dbReference>
<evidence type="ECO:0000259" key="14">
    <source>
        <dbReference type="PROSITE" id="PS50110"/>
    </source>
</evidence>
<dbReference type="InterPro" id="IPR003594">
    <property type="entry name" value="HATPase_dom"/>
</dbReference>
<evidence type="ECO:0000256" key="7">
    <source>
        <dbReference type="ARBA" id="ARBA00022777"/>
    </source>
</evidence>
<dbReference type="GO" id="GO:0005886">
    <property type="term" value="C:plasma membrane"/>
    <property type="evidence" value="ECO:0007669"/>
    <property type="project" value="TreeGrafter"/>
</dbReference>
<evidence type="ECO:0000256" key="10">
    <source>
        <dbReference type="ARBA" id="ARBA00074306"/>
    </source>
</evidence>
<dbReference type="Gene3D" id="3.40.50.2300">
    <property type="match status" value="1"/>
</dbReference>
<dbReference type="PRINTS" id="PR00344">
    <property type="entry name" value="BCTRLSENSOR"/>
</dbReference>
<comment type="caution">
    <text evidence="15">The sequence shown here is derived from an EMBL/GenBank/DDBJ whole genome shotgun (WGS) entry which is preliminary data.</text>
</comment>
<keyword evidence="16" id="KW-1185">Reference proteome</keyword>
<evidence type="ECO:0000256" key="1">
    <source>
        <dbReference type="ARBA" id="ARBA00000085"/>
    </source>
</evidence>
<evidence type="ECO:0000256" key="12">
    <source>
        <dbReference type="SAM" id="Coils"/>
    </source>
</evidence>
<evidence type="ECO:0000256" key="9">
    <source>
        <dbReference type="ARBA" id="ARBA00024867"/>
    </source>
</evidence>
<comment type="function">
    <text evidence="9">May play the central regulatory role in sporulation. It may be an element of the effector pathway responsible for the activation of sporulation genes in response to nutritional stress. Spo0A may act in concert with spo0H (a sigma factor) to control the expression of some genes that are critical to the sporulation process.</text>
</comment>
<evidence type="ECO:0000313" key="16">
    <source>
        <dbReference type="Proteomes" id="UP000261231"/>
    </source>
</evidence>
<protein>
    <recommendedName>
        <fullName evidence="10">Circadian input-output histidine kinase CikA</fullName>
        <ecNumber evidence="3">2.7.13.3</ecNumber>
    </recommendedName>
    <alternativeName>
        <fullName evidence="4">Stage 0 sporulation protein A homolog</fullName>
    </alternativeName>
</protein>
<dbReference type="SMART" id="SM00448">
    <property type="entry name" value="REC"/>
    <property type="match status" value="1"/>
</dbReference>
<feature type="modified residue" description="4-aspartylphosphate" evidence="11">
    <location>
        <position position="353"/>
    </location>
</feature>
<dbReference type="Pfam" id="PF00512">
    <property type="entry name" value="HisKA"/>
    <property type="match status" value="1"/>
</dbReference>
<dbReference type="FunFam" id="3.30.565.10:FF:000010">
    <property type="entry name" value="Sensor histidine kinase RcsC"/>
    <property type="match status" value="1"/>
</dbReference>
<feature type="domain" description="Histidine kinase" evidence="13">
    <location>
        <begin position="55"/>
        <end position="278"/>
    </location>
</feature>
<dbReference type="PANTHER" id="PTHR43047">
    <property type="entry name" value="TWO-COMPONENT HISTIDINE PROTEIN KINASE"/>
    <property type="match status" value="1"/>
</dbReference>
<reference evidence="15 16" key="1">
    <citation type="submission" date="2018-08" db="EMBL/GenBank/DDBJ databases">
        <title>A genome reference for cultivated species of the human gut microbiota.</title>
        <authorList>
            <person name="Zou Y."/>
            <person name="Xue W."/>
            <person name="Luo G."/>
        </authorList>
    </citation>
    <scope>NUCLEOTIDE SEQUENCE [LARGE SCALE GENOMIC DNA]</scope>
    <source>
        <strain evidence="15 16">AM28-39</strain>
    </source>
</reference>
<dbReference type="EC" id="2.7.13.3" evidence="3"/>
<dbReference type="SUPFAM" id="SSF47384">
    <property type="entry name" value="Homodimeric domain of signal transducing histidine kinase"/>
    <property type="match status" value="1"/>
</dbReference>
<feature type="domain" description="Response regulatory" evidence="14">
    <location>
        <begin position="301"/>
        <end position="422"/>
    </location>
</feature>
<feature type="coiled-coil region" evidence="12">
    <location>
        <begin position="10"/>
        <end position="44"/>
    </location>
</feature>
<dbReference type="SMART" id="SM00387">
    <property type="entry name" value="HATPase_c"/>
    <property type="match status" value="1"/>
</dbReference>
<evidence type="ECO:0000256" key="4">
    <source>
        <dbReference type="ARBA" id="ARBA00018672"/>
    </source>
</evidence>
<keyword evidence="8" id="KW-0902">Two-component regulatory system</keyword>
<evidence type="ECO:0000313" key="15">
    <source>
        <dbReference type="EMBL" id="RGC51282.1"/>
    </source>
</evidence>
<dbReference type="PROSITE" id="PS50110">
    <property type="entry name" value="RESPONSE_REGULATORY"/>
    <property type="match status" value="1"/>
</dbReference>
<dbReference type="AlphaFoldDB" id="A0A3E2XR34"/>
<dbReference type="PROSITE" id="PS50109">
    <property type="entry name" value="HIS_KIN"/>
    <property type="match status" value="1"/>
</dbReference>
<comment type="catalytic activity">
    <reaction evidence="1">
        <text>ATP + protein L-histidine = ADP + protein N-phospho-L-histidine.</text>
        <dbReference type="EC" id="2.7.13.3"/>
    </reaction>
</comment>
<dbReference type="InterPro" id="IPR004358">
    <property type="entry name" value="Sig_transdc_His_kin-like_C"/>
</dbReference>
<dbReference type="Pfam" id="PF02518">
    <property type="entry name" value="HATPase_c"/>
    <property type="match status" value="1"/>
</dbReference>
<evidence type="ECO:0000259" key="13">
    <source>
        <dbReference type="PROSITE" id="PS50109"/>
    </source>
</evidence>
<dbReference type="InterPro" id="IPR003661">
    <property type="entry name" value="HisK_dim/P_dom"/>
</dbReference>
<evidence type="ECO:0000256" key="5">
    <source>
        <dbReference type="ARBA" id="ARBA00022553"/>
    </source>
</evidence>
<comment type="similarity">
    <text evidence="2">In the N-terminal section; belongs to the phytochrome family.</text>
</comment>
<proteinExistence type="inferred from homology"/>
<name>A0A3E2XR34_9FIRM</name>
<sequence>MRMNETINTMPEYERLRADYEKRLQEVEQNYQKQLIQMADEAKRANMAKTDFLRRMSHDMRTPINAINGYVRIAGAFPDDQVKQQECRNKILTASGYLLEMIKSVLDMSKLESGEMTLEHKSFQMTALLDRVCRVIKVQAMEDGIDFNVDNEVLTHSCLIGSPAHIQQILMNLLNNAVKYNRRGGRVWLRCREIADRPDRSWFEFVCEDTGIGMSEAYQQHIFEPFSQESDGVKSKYDGTGLGLPITKRMIELMGGTIDFWSQKNVGTRFTVRLPLEIDIVSCHYDRAIHADETANLAGLRALLVEDNEMNMEIAEFLLKEQHMQVDRAWNGAQAVELFEQSETHAYDIVLMDIMMPVMDGLEAARRIRSLKREDAKTVPIFAMSANTFIDDIAKSREAGMDEHFTKPLDIEVIREAIGRYCGRGRVF</sequence>
<dbReference type="InterPro" id="IPR036097">
    <property type="entry name" value="HisK_dim/P_sf"/>
</dbReference>
<dbReference type="Pfam" id="PF00072">
    <property type="entry name" value="Response_reg"/>
    <property type="match status" value="1"/>
</dbReference>
<dbReference type="SUPFAM" id="SSF52172">
    <property type="entry name" value="CheY-like"/>
    <property type="match status" value="1"/>
</dbReference>
<organism evidence="15 16">
    <name type="scientific">Coprococcus catus</name>
    <dbReference type="NCBI Taxonomy" id="116085"/>
    <lineage>
        <taxon>Bacteria</taxon>
        <taxon>Bacillati</taxon>
        <taxon>Bacillota</taxon>
        <taxon>Clostridia</taxon>
        <taxon>Lachnospirales</taxon>
        <taxon>Lachnospiraceae</taxon>
        <taxon>Coprococcus</taxon>
    </lineage>
</organism>
<keyword evidence="6" id="KW-0808">Transferase</keyword>
<evidence type="ECO:0000256" key="6">
    <source>
        <dbReference type="ARBA" id="ARBA00022679"/>
    </source>
</evidence>
<keyword evidence="7" id="KW-0418">Kinase</keyword>
<dbReference type="SUPFAM" id="SSF55874">
    <property type="entry name" value="ATPase domain of HSP90 chaperone/DNA topoisomerase II/histidine kinase"/>
    <property type="match status" value="1"/>
</dbReference>
<dbReference type="InterPro" id="IPR001789">
    <property type="entry name" value="Sig_transdc_resp-reg_receiver"/>
</dbReference>
<gene>
    <name evidence="15" type="ORF">DW747_01965</name>
</gene>
<dbReference type="OrthoDB" id="9803190at2"/>
<dbReference type="GO" id="GO:0009927">
    <property type="term" value="F:histidine phosphotransfer kinase activity"/>
    <property type="evidence" value="ECO:0007669"/>
    <property type="project" value="TreeGrafter"/>
</dbReference>
<evidence type="ECO:0000256" key="11">
    <source>
        <dbReference type="PROSITE-ProRule" id="PRU00169"/>
    </source>
</evidence>
<dbReference type="CDD" id="cd16922">
    <property type="entry name" value="HATPase_EvgS-ArcB-TorS-like"/>
    <property type="match status" value="1"/>
</dbReference>
<evidence type="ECO:0000256" key="3">
    <source>
        <dbReference type="ARBA" id="ARBA00012438"/>
    </source>
</evidence>